<reference evidence="3 4" key="1">
    <citation type="submission" date="2023-05" db="EMBL/GenBank/DDBJ databases">
        <title>Gordonibacter KGMB12511T sp. nov., isolated from faeces of healthy Korean.</title>
        <authorList>
            <person name="Kim H.S."/>
            <person name="Kim J.-S."/>
            <person name="Suh M.K."/>
            <person name="Eom M.K."/>
            <person name="Do H.E."/>
            <person name="Lee J.-S."/>
        </authorList>
    </citation>
    <scope>NUCLEOTIDE SEQUENCE [LARGE SCALE GENOMIC DNA]</scope>
    <source>
        <strain evidence="3 4">KGMB12511</strain>
    </source>
</reference>
<feature type="region of interest" description="Disordered" evidence="1">
    <location>
        <begin position="84"/>
        <end position="103"/>
    </location>
</feature>
<dbReference type="Proteomes" id="UP001232750">
    <property type="component" value="Unassembled WGS sequence"/>
</dbReference>
<dbReference type="Pfam" id="PF13560">
    <property type="entry name" value="HTH_31"/>
    <property type="match status" value="1"/>
</dbReference>
<proteinExistence type="predicted"/>
<gene>
    <name evidence="3" type="ORF">QNJ86_04530</name>
</gene>
<organism evidence="3 4">
    <name type="scientific">Gordonibacter faecis</name>
    <dbReference type="NCBI Taxonomy" id="3047475"/>
    <lineage>
        <taxon>Bacteria</taxon>
        <taxon>Bacillati</taxon>
        <taxon>Actinomycetota</taxon>
        <taxon>Coriobacteriia</taxon>
        <taxon>Eggerthellales</taxon>
        <taxon>Eggerthellaceae</taxon>
        <taxon>Gordonibacter</taxon>
    </lineage>
</organism>
<comment type="caution">
    <text evidence="3">The sequence shown here is derived from an EMBL/GenBank/DDBJ whole genome shotgun (WGS) entry which is preliminary data.</text>
</comment>
<dbReference type="CDD" id="cd00093">
    <property type="entry name" value="HTH_XRE"/>
    <property type="match status" value="1"/>
</dbReference>
<dbReference type="InterPro" id="IPR001387">
    <property type="entry name" value="Cro/C1-type_HTH"/>
</dbReference>
<dbReference type="Gene3D" id="1.10.260.40">
    <property type="entry name" value="lambda repressor-like DNA-binding domains"/>
    <property type="match status" value="1"/>
</dbReference>
<evidence type="ECO:0000256" key="1">
    <source>
        <dbReference type="SAM" id="MobiDB-lite"/>
    </source>
</evidence>
<keyword evidence="4" id="KW-1185">Reference proteome</keyword>
<feature type="domain" description="HTH cro/C1-type" evidence="2">
    <location>
        <begin position="25"/>
        <end position="79"/>
    </location>
</feature>
<dbReference type="SUPFAM" id="SSF47413">
    <property type="entry name" value="lambda repressor-like DNA-binding domains"/>
    <property type="match status" value="1"/>
</dbReference>
<name>A0ABT7DKJ8_9ACTN</name>
<dbReference type="EMBL" id="JASJEU010000008">
    <property type="protein sequence ID" value="MDJ1650055.1"/>
    <property type="molecule type" value="Genomic_DNA"/>
</dbReference>
<dbReference type="InterPro" id="IPR010982">
    <property type="entry name" value="Lambda_DNA-bd_dom_sf"/>
</dbReference>
<dbReference type="SMART" id="SM00530">
    <property type="entry name" value="HTH_XRE"/>
    <property type="match status" value="1"/>
</dbReference>
<evidence type="ECO:0000259" key="2">
    <source>
        <dbReference type="PROSITE" id="PS50943"/>
    </source>
</evidence>
<sequence length="103" mass="11328">MTLKPRSGAPPDSPMKHIDLIAARMEQARWKRGISVAELARRIGVDPKRLWRVLNGERAMRADEFVRLCAELEVGLGAFLAKGAPSRPAEARPAGGDASRDPW</sequence>
<evidence type="ECO:0000313" key="4">
    <source>
        <dbReference type="Proteomes" id="UP001232750"/>
    </source>
</evidence>
<evidence type="ECO:0000313" key="3">
    <source>
        <dbReference type="EMBL" id="MDJ1650055.1"/>
    </source>
</evidence>
<accession>A0ABT7DKJ8</accession>
<dbReference type="RefSeq" id="WP_283831405.1">
    <property type="nucleotide sequence ID" value="NZ_JASJEU010000008.1"/>
</dbReference>
<dbReference type="PROSITE" id="PS50943">
    <property type="entry name" value="HTH_CROC1"/>
    <property type="match status" value="1"/>
</dbReference>
<protein>
    <submittedName>
        <fullName evidence="3">Helix-turn-helix transcriptional regulator</fullName>
    </submittedName>
</protein>